<comment type="caution">
    <text evidence="2">The sequence shown here is derived from an EMBL/GenBank/DDBJ whole genome shotgun (WGS) entry which is preliminary data.</text>
</comment>
<reference evidence="2" key="1">
    <citation type="submission" date="2018-11" db="EMBL/GenBank/DDBJ databases">
        <authorList>
            <consortium name="Pathogen Informatics"/>
        </authorList>
    </citation>
    <scope>NUCLEOTIDE SEQUENCE</scope>
</reference>
<evidence type="ECO:0000256" key="1">
    <source>
        <dbReference type="SAM" id="MobiDB-lite"/>
    </source>
</evidence>
<gene>
    <name evidence="2" type="ORF">PXEA_LOCUS11476</name>
</gene>
<dbReference type="AlphaFoldDB" id="A0A448WR22"/>
<sequence>MNIFVSSVVFFYEQLWLIILLQTFFPKFSPEPLPSVVPIDPSSGANARRFPHTAPPKRTGRRDAYQRQPDTGERLLGRSDPDSNASNLEGKQPASGFRIVN</sequence>
<evidence type="ECO:0000313" key="3">
    <source>
        <dbReference type="Proteomes" id="UP000784294"/>
    </source>
</evidence>
<protein>
    <submittedName>
        <fullName evidence="2">Uncharacterized protein</fullName>
    </submittedName>
</protein>
<name>A0A448WR22_9PLAT</name>
<keyword evidence="3" id="KW-1185">Reference proteome</keyword>
<organism evidence="2 3">
    <name type="scientific">Protopolystoma xenopodis</name>
    <dbReference type="NCBI Taxonomy" id="117903"/>
    <lineage>
        <taxon>Eukaryota</taxon>
        <taxon>Metazoa</taxon>
        <taxon>Spiralia</taxon>
        <taxon>Lophotrochozoa</taxon>
        <taxon>Platyhelminthes</taxon>
        <taxon>Monogenea</taxon>
        <taxon>Polyopisthocotylea</taxon>
        <taxon>Polystomatidea</taxon>
        <taxon>Polystomatidae</taxon>
        <taxon>Protopolystoma</taxon>
    </lineage>
</organism>
<dbReference type="Proteomes" id="UP000784294">
    <property type="component" value="Unassembled WGS sequence"/>
</dbReference>
<feature type="region of interest" description="Disordered" evidence="1">
    <location>
        <begin position="36"/>
        <end position="101"/>
    </location>
</feature>
<dbReference type="EMBL" id="CAAALY010035354">
    <property type="protein sequence ID" value="VEL18036.1"/>
    <property type="molecule type" value="Genomic_DNA"/>
</dbReference>
<feature type="compositionally biased region" description="Basic and acidic residues" evidence="1">
    <location>
        <begin position="61"/>
        <end position="81"/>
    </location>
</feature>
<evidence type="ECO:0000313" key="2">
    <source>
        <dbReference type="EMBL" id="VEL18036.1"/>
    </source>
</evidence>
<accession>A0A448WR22</accession>
<proteinExistence type="predicted"/>